<accession>A0A1Z1WGV8</accession>
<protein>
    <submittedName>
        <fullName evidence="2">Serine/threonine protein kinase</fullName>
    </submittedName>
</protein>
<evidence type="ECO:0000313" key="3">
    <source>
        <dbReference type="Proteomes" id="UP000195880"/>
    </source>
</evidence>
<keyword evidence="3" id="KW-1185">Reference proteome</keyword>
<dbReference type="eggNOG" id="COG0515">
    <property type="taxonomic scope" value="Bacteria"/>
</dbReference>
<keyword evidence="2" id="KW-0723">Serine/threonine-protein kinase</keyword>
<keyword evidence="2" id="KW-0808">Transferase</keyword>
<keyword evidence="2" id="KW-0418">Kinase</keyword>
<feature type="region of interest" description="Disordered" evidence="1">
    <location>
        <begin position="70"/>
        <end position="117"/>
    </location>
</feature>
<dbReference type="Proteomes" id="UP000195880">
    <property type="component" value="Chromosome"/>
</dbReference>
<proteinExistence type="predicted"/>
<gene>
    <name evidence="2" type="ORF">SMD44_05036</name>
</gene>
<sequence>MPARYLGKWRGKASARDGLVPLGTFEVTVRQVPKAGDRIGAMTQTDLIGDKCVDNLTLKSATAKELVATGVGDKSNPDQCSQASHTVRLRPVGSSELQYTSEDPKAGDPAARLKKVG</sequence>
<evidence type="ECO:0000256" key="1">
    <source>
        <dbReference type="SAM" id="MobiDB-lite"/>
    </source>
</evidence>
<dbReference type="KEGG" id="salf:SMD44_05036"/>
<dbReference type="GO" id="GO:0004674">
    <property type="term" value="F:protein serine/threonine kinase activity"/>
    <property type="evidence" value="ECO:0007669"/>
    <property type="project" value="UniProtKB-KW"/>
</dbReference>
<evidence type="ECO:0000313" key="2">
    <source>
        <dbReference type="EMBL" id="ARX85572.1"/>
    </source>
</evidence>
<dbReference type="RefSeq" id="WP_237307426.1">
    <property type="nucleotide sequence ID" value="NZ_CP021748.1"/>
</dbReference>
<dbReference type="EMBL" id="CP021748">
    <property type="protein sequence ID" value="ARX85572.1"/>
    <property type="molecule type" value="Genomic_DNA"/>
</dbReference>
<dbReference type="AlphaFoldDB" id="A0A1Z1WGV8"/>
<organism evidence="2 3">
    <name type="scientific">Streptomyces alboflavus</name>
    <dbReference type="NCBI Taxonomy" id="67267"/>
    <lineage>
        <taxon>Bacteria</taxon>
        <taxon>Bacillati</taxon>
        <taxon>Actinomycetota</taxon>
        <taxon>Actinomycetes</taxon>
        <taxon>Kitasatosporales</taxon>
        <taxon>Streptomycetaceae</taxon>
        <taxon>Streptomyces</taxon>
    </lineage>
</organism>
<name>A0A1Z1WGV8_9ACTN</name>
<dbReference type="STRING" id="67267.GCA_000716675_07351"/>
<reference evidence="2 3" key="1">
    <citation type="submission" date="2017-05" db="EMBL/GenBank/DDBJ databases">
        <title>Streptomyces alboflavus Genome sequencing and assembly.</title>
        <authorList>
            <person name="Wang Y."/>
            <person name="Du B."/>
            <person name="Ding Y."/>
            <person name="Liu H."/>
            <person name="Hou Q."/>
            <person name="Liu K."/>
            <person name="Wang C."/>
            <person name="Yao L."/>
        </authorList>
    </citation>
    <scope>NUCLEOTIDE SEQUENCE [LARGE SCALE GENOMIC DNA]</scope>
    <source>
        <strain evidence="2 3">MDJK44</strain>
    </source>
</reference>